<reference evidence="7" key="1">
    <citation type="submission" date="2021-04" db="EMBL/GenBank/DDBJ databases">
        <authorList>
            <consortium name="Molecular Ecology Group"/>
        </authorList>
    </citation>
    <scope>NUCLEOTIDE SEQUENCE</scope>
</reference>
<keyword evidence="4 5" id="KW-1015">Disulfide bond</keyword>
<dbReference type="AlphaFoldDB" id="A0A8S4A074"/>
<dbReference type="PANTHER" id="PTHR24043">
    <property type="entry name" value="SCAVENGER RECEPTOR CLASS F"/>
    <property type="match status" value="1"/>
</dbReference>
<keyword evidence="1" id="KW-0217">Developmental protein</keyword>
<keyword evidence="2" id="KW-0245">EGF-like domain</keyword>
<dbReference type="InterPro" id="IPR042635">
    <property type="entry name" value="MEGF10/SREC1/2-like"/>
</dbReference>
<feature type="disulfide bond" evidence="5">
    <location>
        <begin position="286"/>
        <end position="295"/>
    </location>
</feature>
<evidence type="ECO:0000313" key="8">
    <source>
        <dbReference type="Proteomes" id="UP000678393"/>
    </source>
</evidence>
<comment type="caution">
    <text evidence="7">The sequence shown here is derived from an EMBL/GenBank/DDBJ whole genome shotgun (WGS) entry which is preliminary data.</text>
</comment>
<gene>
    <name evidence="7" type="ORF">CUNI_LOCUS20677</name>
</gene>
<dbReference type="GO" id="GO:0005044">
    <property type="term" value="F:scavenger receptor activity"/>
    <property type="evidence" value="ECO:0007669"/>
    <property type="project" value="InterPro"/>
</dbReference>
<dbReference type="Gene3D" id="2.170.300.10">
    <property type="entry name" value="Tie2 ligand-binding domain superfamily"/>
    <property type="match status" value="2"/>
</dbReference>
<feature type="non-terminal residue" evidence="7">
    <location>
        <position position="606"/>
    </location>
</feature>
<evidence type="ECO:0000259" key="6">
    <source>
        <dbReference type="PROSITE" id="PS51051"/>
    </source>
</evidence>
<dbReference type="PROSITE" id="PS51051">
    <property type="entry name" value="DSL"/>
    <property type="match status" value="1"/>
</dbReference>
<evidence type="ECO:0000313" key="7">
    <source>
        <dbReference type="EMBL" id="CAG5135119.1"/>
    </source>
</evidence>
<protein>
    <recommendedName>
        <fullName evidence="6">DSL domain-containing protein</fullName>
    </recommendedName>
</protein>
<dbReference type="PANTHER" id="PTHR24043:SF8">
    <property type="entry name" value="EGF-LIKE DOMAIN-CONTAINING PROTEIN"/>
    <property type="match status" value="1"/>
</dbReference>
<accession>A0A8S4A074</accession>
<organism evidence="7 8">
    <name type="scientific">Candidula unifasciata</name>
    <dbReference type="NCBI Taxonomy" id="100452"/>
    <lineage>
        <taxon>Eukaryota</taxon>
        <taxon>Metazoa</taxon>
        <taxon>Spiralia</taxon>
        <taxon>Lophotrochozoa</taxon>
        <taxon>Mollusca</taxon>
        <taxon>Gastropoda</taxon>
        <taxon>Heterobranchia</taxon>
        <taxon>Euthyneura</taxon>
        <taxon>Panpulmonata</taxon>
        <taxon>Eupulmonata</taxon>
        <taxon>Stylommatophora</taxon>
        <taxon>Helicina</taxon>
        <taxon>Helicoidea</taxon>
        <taxon>Geomitridae</taxon>
        <taxon>Candidula</taxon>
    </lineage>
</organism>
<name>A0A8S4A074_9EUPU</name>
<feature type="domain" description="DSL" evidence="6">
    <location>
        <begin position="249"/>
        <end position="295"/>
    </location>
</feature>
<feature type="disulfide bond" evidence="5">
    <location>
        <begin position="251"/>
        <end position="260"/>
    </location>
</feature>
<proteinExistence type="predicted"/>
<dbReference type="Proteomes" id="UP000678393">
    <property type="component" value="Unassembled WGS sequence"/>
</dbReference>
<evidence type="ECO:0000256" key="5">
    <source>
        <dbReference type="PROSITE-ProRule" id="PRU00377"/>
    </source>
</evidence>
<keyword evidence="8" id="KW-1185">Reference proteome</keyword>
<evidence type="ECO:0000256" key="3">
    <source>
        <dbReference type="ARBA" id="ARBA00022737"/>
    </source>
</evidence>
<dbReference type="InterPro" id="IPR001774">
    <property type="entry name" value="DSL"/>
</dbReference>
<dbReference type="InterPro" id="IPR008979">
    <property type="entry name" value="Galactose-bd-like_sf"/>
</dbReference>
<keyword evidence="3" id="KW-0677">Repeat</keyword>
<comment type="caution">
    <text evidence="5">Lacks conserved residue(s) required for the propagation of feature annotation.</text>
</comment>
<evidence type="ECO:0000256" key="4">
    <source>
        <dbReference type="ARBA" id="ARBA00023157"/>
    </source>
</evidence>
<evidence type="ECO:0000256" key="2">
    <source>
        <dbReference type="ARBA" id="ARBA00022536"/>
    </source>
</evidence>
<dbReference type="EMBL" id="CAJHNH020007924">
    <property type="protein sequence ID" value="CAG5135119.1"/>
    <property type="molecule type" value="Genomic_DNA"/>
</dbReference>
<dbReference type="Gene3D" id="2.60.120.260">
    <property type="entry name" value="Galactose-binding domain-like"/>
    <property type="match status" value="1"/>
</dbReference>
<dbReference type="GO" id="GO:0016020">
    <property type="term" value="C:membrane"/>
    <property type="evidence" value="ECO:0007669"/>
    <property type="project" value="InterPro"/>
</dbReference>
<dbReference type="SUPFAM" id="SSF49785">
    <property type="entry name" value="Galactose-binding domain-like"/>
    <property type="match status" value="1"/>
</dbReference>
<dbReference type="OrthoDB" id="10252017at2759"/>
<sequence>CGRQTYGQDCSYDCPQHCENTVCDHVSGICTQGCKSGHKGILCDEECARGTYGQDCNSTCPQHCQNIDIHRSVCQHSSGACTQGCQSGYTGLLCDESCPSGTYGENCIHSCPEFCDPSGQQASVCHHIEGVCLNGCQPGRMGDFCEQECERGFYGKNCNETCSQFCAADDPSQLVCNYIDGSCLQGCQDGYYGLRCAEPCDNDHYGKGCGNICPEFCALLDFDKPVCHHISGECLHGCEASYRGPHCSDNCEPGWFGSGCKYKCHCSDENTCWTINSCIVDGETRCYWGWFGPACQYVDLAHSQTIVNLDQNLRTLSDGKDTTCLQPGTMNITVSWYQPYILTWLRIHLRETIVPKDFTNLFSVMFKDKNGTAYKCRNLQLARHSRTTLDIYCEPEVPVTNLTLTGPGVGSLCTLSVSGGRNVALREKTSQTSTSSGSSGIKLESYLAVDGIPNRMRDSTECTLTDKSDQRPRWNLKFSHPMTLNRFILHNTYKKSAYLTGFILTAFNIDGEGVFSYQDSVKKVRLVYTLVPPQELSAVSGLSIEATMTRRVVRTKYLALCEVEVFGDSVCPLGLYGRDCENHCFCSHVEQSCFVSTGACPLKAHW</sequence>
<dbReference type="GO" id="GO:0007154">
    <property type="term" value="P:cell communication"/>
    <property type="evidence" value="ECO:0007669"/>
    <property type="project" value="InterPro"/>
</dbReference>
<evidence type="ECO:0000256" key="1">
    <source>
        <dbReference type="ARBA" id="ARBA00022473"/>
    </source>
</evidence>